<reference evidence="4" key="1">
    <citation type="submission" date="2021-01" db="EMBL/GenBank/DDBJ databases">
        <title>Whole genome shotgun sequence of Spirilliplanes yamanashiensis NBRC 15828.</title>
        <authorList>
            <person name="Komaki H."/>
            <person name="Tamura T."/>
        </authorList>
    </citation>
    <scope>NUCLEOTIDE SEQUENCE</scope>
    <source>
        <strain evidence="4">NBRC 15828</strain>
    </source>
</reference>
<dbReference type="InterPro" id="IPR002645">
    <property type="entry name" value="STAS_dom"/>
</dbReference>
<dbReference type="Proteomes" id="UP000652013">
    <property type="component" value="Unassembled WGS sequence"/>
</dbReference>
<dbReference type="EMBL" id="BOOY01000028">
    <property type="protein sequence ID" value="GIJ04475.1"/>
    <property type="molecule type" value="Genomic_DNA"/>
</dbReference>
<dbReference type="SUPFAM" id="SSF52091">
    <property type="entry name" value="SpoIIaa-like"/>
    <property type="match status" value="1"/>
</dbReference>
<dbReference type="Pfam" id="PF01740">
    <property type="entry name" value="STAS"/>
    <property type="match status" value="1"/>
</dbReference>
<comment type="caution">
    <text evidence="4">The sequence shown here is derived from an EMBL/GenBank/DDBJ whole genome shotgun (WGS) entry which is preliminary data.</text>
</comment>
<accession>A0A8J3YAL0</accession>
<protein>
    <recommendedName>
        <fullName evidence="2">Anti-sigma factor antagonist</fullName>
    </recommendedName>
</protein>
<dbReference type="CDD" id="cd07043">
    <property type="entry name" value="STAS_anti-anti-sigma_factors"/>
    <property type="match status" value="1"/>
</dbReference>
<name>A0A8J3YAL0_9ACTN</name>
<evidence type="ECO:0000256" key="2">
    <source>
        <dbReference type="RuleBase" id="RU003749"/>
    </source>
</evidence>
<dbReference type="Gene3D" id="3.30.750.24">
    <property type="entry name" value="STAS domain"/>
    <property type="match status" value="1"/>
</dbReference>
<feature type="domain" description="STAS" evidence="3">
    <location>
        <begin position="5"/>
        <end position="115"/>
    </location>
</feature>
<evidence type="ECO:0000313" key="5">
    <source>
        <dbReference type="Proteomes" id="UP000652013"/>
    </source>
</evidence>
<evidence type="ECO:0000313" key="4">
    <source>
        <dbReference type="EMBL" id="GIJ04475.1"/>
    </source>
</evidence>
<sequence length="118" mass="12541">MGEAVMTTRRQADGAIVVDVRGVLDAATVDALRAALLGTLASDRPGTMIVDLTYVTFMDSMGIGALVAGHNAAREMGSQFVLRNPSEFVHRQLRVTGLAQMFGLPDTAGDAEPSTRHR</sequence>
<dbReference type="AlphaFoldDB" id="A0A8J3YAL0"/>
<evidence type="ECO:0000256" key="1">
    <source>
        <dbReference type="ARBA" id="ARBA00009013"/>
    </source>
</evidence>
<dbReference type="PANTHER" id="PTHR33495">
    <property type="entry name" value="ANTI-SIGMA FACTOR ANTAGONIST TM_1081-RELATED-RELATED"/>
    <property type="match status" value="1"/>
</dbReference>
<dbReference type="RefSeq" id="WP_203939717.1">
    <property type="nucleotide sequence ID" value="NZ_BAAAGJ010000005.1"/>
</dbReference>
<dbReference type="GO" id="GO:0043856">
    <property type="term" value="F:anti-sigma factor antagonist activity"/>
    <property type="evidence" value="ECO:0007669"/>
    <property type="project" value="InterPro"/>
</dbReference>
<proteinExistence type="inferred from homology"/>
<dbReference type="PANTHER" id="PTHR33495:SF2">
    <property type="entry name" value="ANTI-SIGMA FACTOR ANTAGONIST TM_1081-RELATED"/>
    <property type="match status" value="1"/>
</dbReference>
<dbReference type="PROSITE" id="PS50801">
    <property type="entry name" value="STAS"/>
    <property type="match status" value="1"/>
</dbReference>
<dbReference type="NCBIfam" id="TIGR00377">
    <property type="entry name" value="ant_ant_sig"/>
    <property type="match status" value="1"/>
</dbReference>
<gene>
    <name evidence="4" type="ORF">Sya03_38270</name>
</gene>
<comment type="similarity">
    <text evidence="1 2">Belongs to the anti-sigma-factor antagonist family.</text>
</comment>
<organism evidence="4 5">
    <name type="scientific">Spirilliplanes yamanashiensis</name>
    <dbReference type="NCBI Taxonomy" id="42233"/>
    <lineage>
        <taxon>Bacteria</taxon>
        <taxon>Bacillati</taxon>
        <taxon>Actinomycetota</taxon>
        <taxon>Actinomycetes</taxon>
        <taxon>Micromonosporales</taxon>
        <taxon>Micromonosporaceae</taxon>
        <taxon>Spirilliplanes</taxon>
    </lineage>
</organism>
<dbReference type="InterPro" id="IPR036513">
    <property type="entry name" value="STAS_dom_sf"/>
</dbReference>
<evidence type="ECO:0000259" key="3">
    <source>
        <dbReference type="PROSITE" id="PS50801"/>
    </source>
</evidence>
<dbReference type="InterPro" id="IPR003658">
    <property type="entry name" value="Anti-sigma_ant"/>
</dbReference>
<keyword evidence="5" id="KW-1185">Reference proteome</keyword>